<dbReference type="AlphaFoldDB" id="A0AB39ZD29"/>
<dbReference type="RefSeq" id="XP_016933467.4">
    <property type="nucleotide sequence ID" value="XM_017077978.4"/>
</dbReference>
<proteinExistence type="predicted"/>
<protein>
    <submittedName>
        <fullName evidence="3">Uncharacterized protein</fullName>
    </submittedName>
</protein>
<gene>
    <name evidence="3" type="primary">LOC108012563</name>
</gene>
<organism evidence="2 3">
    <name type="scientific">Drosophila suzukii</name>
    <name type="common">Spotted-wing drosophila fruit fly</name>
    <dbReference type="NCBI Taxonomy" id="28584"/>
    <lineage>
        <taxon>Eukaryota</taxon>
        <taxon>Metazoa</taxon>
        <taxon>Ecdysozoa</taxon>
        <taxon>Arthropoda</taxon>
        <taxon>Hexapoda</taxon>
        <taxon>Insecta</taxon>
        <taxon>Pterygota</taxon>
        <taxon>Neoptera</taxon>
        <taxon>Endopterygota</taxon>
        <taxon>Diptera</taxon>
        <taxon>Brachycera</taxon>
        <taxon>Muscomorpha</taxon>
        <taxon>Ephydroidea</taxon>
        <taxon>Drosophilidae</taxon>
        <taxon>Drosophila</taxon>
        <taxon>Sophophora</taxon>
    </lineage>
</organism>
<sequence>MIVIVVSVFKIVRASIMKYFWFLRSLCFIVIASSAVVFVLGKTSCDQCQSTNVKCLNETHFSLCMESVAPNQVMSCPDGQICTGLQKICMPRGSTAPSCPSDADVTCPSCDGIAIFVCTSRTTFQMCNGDKITSQVNKCKDNTYCAISGKNFCVDRCEALRTGIQCDRESPLEV</sequence>
<evidence type="ECO:0000313" key="3">
    <source>
        <dbReference type="RefSeq" id="XP_016933467.4"/>
    </source>
</evidence>
<dbReference type="Proteomes" id="UP001652628">
    <property type="component" value="Chromosome 3"/>
</dbReference>
<reference evidence="3" key="1">
    <citation type="submission" date="2025-08" db="UniProtKB">
        <authorList>
            <consortium name="RefSeq"/>
        </authorList>
    </citation>
    <scope>IDENTIFICATION</scope>
</reference>
<accession>A0AB39ZD29</accession>
<dbReference type="GeneID" id="108012563"/>
<feature type="transmembrane region" description="Helical" evidence="1">
    <location>
        <begin position="21"/>
        <end position="41"/>
    </location>
</feature>
<evidence type="ECO:0000313" key="2">
    <source>
        <dbReference type="Proteomes" id="UP001652628"/>
    </source>
</evidence>
<keyword evidence="1" id="KW-0472">Membrane</keyword>
<evidence type="ECO:0000256" key="1">
    <source>
        <dbReference type="SAM" id="Phobius"/>
    </source>
</evidence>
<name>A0AB39ZD29_DROSZ</name>
<keyword evidence="2" id="KW-1185">Reference proteome</keyword>
<keyword evidence="1" id="KW-1133">Transmembrane helix</keyword>
<keyword evidence="1" id="KW-0812">Transmembrane</keyword>